<evidence type="ECO:0000256" key="1">
    <source>
        <dbReference type="ARBA" id="ARBA00004496"/>
    </source>
</evidence>
<evidence type="ECO:0000256" key="8">
    <source>
        <dbReference type="ARBA" id="ARBA00052751"/>
    </source>
</evidence>
<evidence type="ECO:0000256" key="2">
    <source>
        <dbReference type="ARBA" id="ARBA00004691"/>
    </source>
</evidence>
<evidence type="ECO:0000313" key="15">
    <source>
        <dbReference type="Proteomes" id="UP000236642"/>
    </source>
</evidence>
<dbReference type="GO" id="GO:0051075">
    <property type="term" value="F:S-adenosylmethionine:tRNA ribosyltransferase-isomerase activity"/>
    <property type="evidence" value="ECO:0007669"/>
    <property type="project" value="UniProtKB-EC"/>
</dbReference>
<comment type="catalytic activity">
    <reaction evidence="8 13">
        <text>7-aminomethyl-7-carbaguanosine(34) in tRNA + S-adenosyl-L-methionine = epoxyqueuosine(34) in tRNA + adenine + L-methionine + 2 H(+)</text>
        <dbReference type="Rhea" id="RHEA:32155"/>
        <dbReference type="Rhea" id="RHEA-COMP:10342"/>
        <dbReference type="Rhea" id="RHEA-COMP:18582"/>
        <dbReference type="ChEBI" id="CHEBI:15378"/>
        <dbReference type="ChEBI" id="CHEBI:16708"/>
        <dbReference type="ChEBI" id="CHEBI:57844"/>
        <dbReference type="ChEBI" id="CHEBI:59789"/>
        <dbReference type="ChEBI" id="CHEBI:82833"/>
        <dbReference type="ChEBI" id="CHEBI:194443"/>
        <dbReference type="EC" id="2.4.99.17"/>
    </reaction>
</comment>
<comment type="similarity">
    <text evidence="9 13">Belongs to the QueA family.</text>
</comment>
<keyword evidence="5 13" id="KW-0808">Transferase</keyword>
<dbReference type="EC" id="2.4.99.17" evidence="10 13"/>
<dbReference type="HAMAP" id="MF_00113">
    <property type="entry name" value="QueA"/>
    <property type="match status" value="1"/>
</dbReference>
<evidence type="ECO:0000256" key="7">
    <source>
        <dbReference type="ARBA" id="ARBA00022785"/>
    </source>
</evidence>
<sequence>MEPKDLLSLEAYDYELPPDRIAQSPAEPRDAARLMVVHRATGRIEHRIFREIIDYLHPGDLLVFNDTRVIPARLFAVKPTGGRVELLLVRRVDPERWWTMVRGRHIRPGTRLQLLSGGQPVDLYAEVEAEGEGPLRLLRFSIPPEGWLERVGVIPLPPYIRRPLHDPERYQTVYARVPGSVAAPTAGLHFTPELLARLREHGVRFAFVTLHISLDTFRPIKASDVREHKLHREWCSLSADTAALINRTRLEGGRIIAVGTTVVRVLETAARYGLGCSPEAVCPWQVVGPFEGETDLFIYPGFEFRVVDALITNFHLPRSTLLLVVAAFMGYERMREAYQVAIAEGYRFYSFGDAMLIL</sequence>
<comment type="subcellular location">
    <subcellularLocation>
        <location evidence="1 13">Cytoplasm</location>
    </subcellularLocation>
</comment>
<dbReference type="GO" id="GO:0005737">
    <property type="term" value="C:cytoplasm"/>
    <property type="evidence" value="ECO:0007669"/>
    <property type="project" value="UniProtKB-SubCell"/>
</dbReference>
<dbReference type="UniPathway" id="UPA00392"/>
<evidence type="ECO:0000256" key="3">
    <source>
        <dbReference type="ARBA" id="ARBA00011245"/>
    </source>
</evidence>
<dbReference type="InterPro" id="IPR036100">
    <property type="entry name" value="QueA_sf"/>
</dbReference>
<accession>A0A2H5Y620</accession>
<dbReference type="NCBIfam" id="NF001140">
    <property type="entry name" value="PRK00147.1"/>
    <property type="match status" value="1"/>
</dbReference>
<dbReference type="SUPFAM" id="SSF111337">
    <property type="entry name" value="QueA-like"/>
    <property type="match status" value="1"/>
</dbReference>
<dbReference type="PANTHER" id="PTHR30307:SF0">
    <property type="entry name" value="S-ADENOSYLMETHIONINE:TRNA RIBOSYLTRANSFERASE-ISOMERASE"/>
    <property type="match status" value="1"/>
</dbReference>
<comment type="subunit">
    <text evidence="3 13">Monomer.</text>
</comment>
<dbReference type="InterPro" id="IPR042118">
    <property type="entry name" value="QueA_dom1"/>
</dbReference>
<comment type="pathway">
    <text evidence="2 13">tRNA modification; tRNA-queuosine biosynthesis.</text>
</comment>
<name>A0A2H5Y620_9CHLR</name>
<evidence type="ECO:0000256" key="5">
    <source>
        <dbReference type="ARBA" id="ARBA00022679"/>
    </source>
</evidence>
<dbReference type="Gene3D" id="2.40.10.240">
    <property type="entry name" value="QueA-like"/>
    <property type="match status" value="1"/>
</dbReference>
<dbReference type="InterPro" id="IPR042119">
    <property type="entry name" value="QueA_dom2"/>
</dbReference>
<comment type="function">
    <text evidence="13">Transfers and isomerizes the ribose moiety from AdoMet to the 7-aminomethyl group of 7-deazaguanine (preQ1-tRNA) to give epoxyqueuosine (oQ-tRNA).</text>
</comment>
<evidence type="ECO:0000313" key="14">
    <source>
        <dbReference type="EMBL" id="GBD08891.1"/>
    </source>
</evidence>
<evidence type="ECO:0000256" key="13">
    <source>
        <dbReference type="HAMAP-Rule" id="MF_00113"/>
    </source>
</evidence>
<gene>
    <name evidence="13 14" type="primary">queA</name>
    <name evidence="14" type="ORF">HRbin22_01134</name>
</gene>
<dbReference type="EMBL" id="BEHY01000020">
    <property type="protein sequence ID" value="GBD08891.1"/>
    <property type="molecule type" value="Genomic_DNA"/>
</dbReference>
<evidence type="ECO:0000256" key="12">
    <source>
        <dbReference type="ARBA" id="ARBA00076160"/>
    </source>
</evidence>
<dbReference type="Gene3D" id="3.40.1780.10">
    <property type="entry name" value="QueA-like"/>
    <property type="match status" value="2"/>
</dbReference>
<dbReference type="FunFam" id="3.40.1780.10:FF:000001">
    <property type="entry name" value="S-adenosylmethionine:tRNA ribosyltransferase-isomerase"/>
    <property type="match status" value="1"/>
</dbReference>
<dbReference type="PANTHER" id="PTHR30307">
    <property type="entry name" value="S-ADENOSYLMETHIONINE:TRNA RIBOSYLTRANSFERASE-ISOMERASE"/>
    <property type="match status" value="1"/>
</dbReference>
<keyword evidence="4 13" id="KW-0963">Cytoplasm</keyword>
<keyword evidence="7 13" id="KW-0671">Queuosine biosynthesis</keyword>
<proteinExistence type="inferred from homology"/>
<dbReference type="GO" id="GO:0008616">
    <property type="term" value="P:tRNA queuosine(34) biosynthetic process"/>
    <property type="evidence" value="ECO:0007669"/>
    <property type="project" value="UniProtKB-UniRule"/>
</dbReference>
<evidence type="ECO:0000256" key="11">
    <source>
        <dbReference type="ARBA" id="ARBA00069325"/>
    </source>
</evidence>
<dbReference type="NCBIfam" id="TIGR00113">
    <property type="entry name" value="queA"/>
    <property type="match status" value="1"/>
</dbReference>
<dbReference type="Pfam" id="PF02547">
    <property type="entry name" value="Queuosine_synth"/>
    <property type="match status" value="1"/>
</dbReference>
<dbReference type="AlphaFoldDB" id="A0A2H5Y620"/>
<dbReference type="InterPro" id="IPR003699">
    <property type="entry name" value="QueA"/>
</dbReference>
<keyword evidence="14" id="KW-0328">Glycosyltransferase</keyword>
<dbReference type="Proteomes" id="UP000236642">
    <property type="component" value="Unassembled WGS sequence"/>
</dbReference>
<keyword evidence="14" id="KW-0413">Isomerase</keyword>
<evidence type="ECO:0000256" key="10">
    <source>
        <dbReference type="ARBA" id="ARBA00066503"/>
    </source>
</evidence>
<evidence type="ECO:0000256" key="9">
    <source>
        <dbReference type="ARBA" id="ARBA00061210"/>
    </source>
</evidence>
<keyword evidence="6 13" id="KW-0949">S-adenosyl-L-methionine</keyword>
<comment type="caution">
    <text evidence="14">The sequence shown here is derived from an EMBL/GenBank/DDBJ whole genome shotgun (WGS) entry which is preliminary data.</text>
</comment>
<organism evidence="14 15">
    <name type="scientific">Candidatus Thermoflexus japonica</name>
    <dbReference type="NCBI Taxonomy" id="2035417"/>
    <lineage>
        <taxon>Bacteria</taxon>
        <taxon>Bacillati</taxon>
        <taxon>Chloroflexota</taxon>
        <taxon>Thermoflexia</taxon>
        <taxon>Thermoflexales</taxon>
        <taxon>Thermoflexaceae</taxon>
        <taxon>Thermoflexus</taxon>
    </lineage>
</organism>
<evidence type="ECO:0000256" key="4">
    <source>
        <dbReference type="ARBA" id="ARBA00022490"/>
    </source>
</evidence>
<reference evidence="15" key="1">
    <citation type="submission" date="2017-09" db="EMBL/GenBank/DDBJ databases">
        <title>Metaegenomics of thermophilic ammonia-oxidizing enrichment culture.</title>
        <authorList>
            <person name="Kato S."/>
            <person name="Suzuki K."/>
        </authorList>
    </citation>
    <scope>NUCLEOTIDE SEQUENCE [LARGE SCALE GENOMIC DNA]</scope>
</reference>
<evidence type="ECO:0000256" key="6">
    <source>
        <dbReference type="ARBA" id="ARBA00022691"/>
    </source>
</evidence>
<protein>
    <recommendedName>
        <fullName evidence="11 13">S-adenosylmethionine:tRNA ribosyltransferase-isomerase</fullName>
        <ecNumber evidence="10 13">2.4.99.17</ecNumber>
    </recommendedName>
    <alternativeName>
        <fullName evidence="12 13">Queuosine biosynthesis protein QueA</fullName>
    </alternativeName>
</protein>